<dbReference type="PANTHER" id="PTHR34571:SF1">
    <property type="entry name" value="(S)-UREIDOGLYCINE AMINOHYDROLASE"/>
    <property type="match status" value="1"/>
</dbReference>
<protein>
    <recommendedName>
        <fullName evidence="3">Cupin 2 conserved barrel domain-containing protein</fullName>
    </recommendedName>
</protein>
<dbReference type="InterPro" id="IPR044697">
    <property type="entry name" value="UGlyAH_cupin_C"/>
</dbReference>
<dbReference type="PANTHER" id="PTHR34571">
    <property type="entry name" value="(S)-UREIDOGLYCINE AMINOHYDROLASE"/>
    <property type="match status" value="1"/>
</dbReference>
<dbReference type="CDD" id="cd02212">
    <property type="entry name" value="cupin_UGlyAH_C"/>
    <property type="match status" value="1"/>
</dbReference>
<dbReference type="Gene3D" id="2.60.120.10">
    <property type="entry name" value="Jelly Rolls"/>
    <property type="match status" value="1"/>
</dbReference>
<dbReference type="EMBL" id="AQQR01000009">
    <property type="protein sequence ID" value="OWU71476.1"/>
    <property type="molecule type" value="Genomic_DNA"/>
</dbReference>
<gene>
    <name evidence="1" type="ORF">ATO3_18605</name>
</gene>
<accession>A0A225NJ56</accession>
<dbReference type="Proteomes" id="UP000215377">
    <property type="component" value="Unassembled WGS sequence"/>
</dbReference>
<dbReference type="InterPro" id="IPR014710">
    <property type="entry name" value="RmlC-like_jellyroll"/>
</dbReference>
<dbReference type="GO" id="GO:0071522">
    <property type="term" value="F:ureidoglycine aminohydrolase activity"/>
    <property type="evidence" value="ECO:0007669"/>
    <property type="project" value="InterPro"/>
</dbReference>
<comment type="caution">
    <text evidence="1">The sequence shown here is derived from an EMBL/GenBank/DDBJ whole genome shotgun (WGS) entry which is preliminary data.</text>
</comment>
<dbReference type="NCBIfam" id="TIGR03214">
    <property type="entry name" value="ura-cupin"/>
    <property type="match status" value="1"/>
</dbReference>
<evidence type="ECO:0000313" key="1">
    <source>
        <dbReference type="EMBL" id="OWU71476.1"/>
    </source>
</evidence>
<keyword evidence="2" id="KW-1185">Reference proteome</keyword>
<evidence type="ECO:0008006" key="3">
    <source>
        <dbReference type="Google" id="ProtNLM"/>
    </source>
</evidence>
<dbReference type="SUPFAM" id="SSF51182">
    <property type="entry name" value="RmlC-like cupins"/>
    <property type="match status" value="1"/>
</dbReference>
<name>A0A225NJ56_9RHOB</name>
<dbReference type="OrthoDB" id="9814939at2"/>
<dbReference type="AlphaFoldDB" id="A0A225NJ56"/>
<reference evidence="1 2" key="1">
    <citation type="submission" date="2013-04" db="EMBL/GenBank/DDBJ databases">
        <title>Oceanicola sp. 22II1-22F33 Genome Sequencing.</title>
        <authorList>
            <person name="Lai Q."/>
            <person name="Li G."/>
            <person name="Shao Z."/>
        </authorList>
    </citation>
    <scope>NUCLEOTIDE SEQUENCE [LARGE SCALE GENOMIC DNA]</scope>
    <source>
        <strain evidence="1 2">22II1-22F33</strain>
    </source>
</reference>
<evidence type="ECO:0000313" key="2">
    <source>
        <dbReference type="Proteomes" id="UP000215377"/>
    </source>
</evidence>
<dbReference type="RefSeq" id="WP_088651410.1">
    <property type="nucleotide sequence ID" value="NZ_AQQR01000009.1"/>
</dbReference>
<sequence length="248" mass="26995">MRQTFGETRSAFAAKHALISHDSHEQVTLPHWPGCALVHLITPALGAEFTFFLVRAAEDTEIAAPAAGVERFVLQREGQVTVTIRGEDAARLSEEGYAFLPAGCDHVLGLAHGAAALVLERHYRPLDGAALPVPVVSAIPEVAVQPLKGDERLMLQKLLPDAPGFDMEINVMDFAPGAGLPYVETHFMEHGLMLLDGGGVYRLEDAWYPVAAGDAIWMGPFCPQWFGAIGRGNARYLIYKNWNRDPLG</sequence>
<organism evidence="1 2">
    <name type="scientific">Marinibacterium profundimaris</name>
    <dbReference type="NCBI Taxonomy" id="1679460"/>
    <lineage>
        <taxon>Bacteria</taxon>
        <taxon>Pseudomonadati</taxon>
        <taxon>Pseudomonadota</taxon>
        <taxon>Alphaproteobacteria</taxon>
        <taxon>Rhodobacterales</taxon>
        <taxon>Paracoccaceae</taxon>
        <taxon>Marinibacterium</taxon>
    </lineage>
</organism>
<proteinExistence type="predicted"/>
<dbReference type="InterPro" id="IPR011051">
    <property type="entry name" value="RmlC_Cupin_sf"/>
</dbReference>
<dbReference type="InterPro" id="IPR017627">
    <property type="entry name" value="UGHY"/>
</dbReference>